<reference evidence="2" key="1">
    <citation type="submission" date="2016-06" db="EMBL/GenBank/DDBJ databases">
        <title>Parallel loss of symbiosis genes in relatives of nitrogen-fixing non-legume Parasponia.</title>
        <authorList>
            <person name="Van Velzen R."/>
            <person name="Holmer R."/>
            <person name="Bu F."/>
            <person name="Rutten L."/>
            <person name="Van Zeijl A."/>
            <person name="Liu W."/>
            <person name="Santuari L."/>
            <person name="Cao Q."/>
            <person name="Sharma T."/>
            <person name="Shen D."/>
            <person name="Roswanjaya Y."/>
            <person name="Wardhani T."/>
            <person name="Kalhor M.S."/>
            <person name="Jansen J."/>
            <person name="Van den Hoogen J."/>
            <person name="Gungor B."/>
            <person name="Hartog M."/>
            <person name="Hontelez J."/>
            <person name="Verver J."/>
            <person name="Yang W.-C."/>
            <person name="Schijlen E."/>
            <person name="Repin R."/>
            <person name="Schilthuizen M."/>
            <person name="Schranz E."/>
            <person name="Heidstra R."/>
            <person name="Miyata K."/>
            <person name="Fedorova E."/>
            <person name="Kohlen W."/>
            <person name="Bisseling T."/>
            <person name="Smit S."/>
            <person name="Geurts R."/>
        </authorList>
    </citation>
    <scope>NUCLEOTIDE SEQUENCE [LARGE SCALE GENOMIC DNA]</scope>
    <source>
        <strain evidence="2">cv. RG33-2</strain>
    </source>
</reference>
<dbReference type="AlphaFoldDB" id="A0A2P5FLL3"/>
<evidence type="ECO:0000313" key="1">
    <source>
        <dbReference type="EMBL" id="PON98690.1"/>
    </source>
</evidence>
<sequence>MWWRRYCSRCADSSLKFWTNSSLITSPNTEYLASNQCLINTSFQSQISEISQKKCETGDSRGGKGVTATMAMFVELRSSISTRISQIPLLRKSLMNYKIVFLSVLIGQKRNIAVRKDVNEATVNGIPIAEVNATVFIVFY</sequence>
<protein>
    <submittedName>
        <fullName evidence="1">Uncharacterized protein</fullName>
    </submittedName>
</protein>
<dbReference type="EMBL" id="JXTC01000023">
    <property type="protein sequence ID" value="PON98690.1"/>
    <property type="molecule type" value="Genomic_DNA"/>
</dbReference>
<keyword evidence="2" id="KW-1185">Reference proteome</keyword>
<organism evidence="1 2">
    <name type="scientific">Trema orientale</name>
    <name type="common">Charcoal tree</name>
    <name type="synonym">Celtis orientalis</name>
    <dbReference type="NCBI Taxonomy" id="63057"/>
    <lineage>
        <taxon>Eukaryota</taxon>
        <taxon>Viridiplantae</taxon>
        <taxon>Streptophyta</taxon>
        <taxon>Embryophyta</taxon>
        <taxon>Tracheophyta</taxon>
        <taxon>Spermatophyta</taxon>
        <taxon>Magnoliopsida</taxon>
        <taxon>eudicotyledons</taxon>
        <taxon>Gunneridae</taxon>
        <taxon>Pentapetalae</taxon>
        <taxon>rosids</taxon>
        <taxon>fabids</taxon>
        <taxon>Rosales</taxon>
        <taxon>Cannabaceae</taxon>
        <taxon>Trema</taxon>
    </lineage>
</organism>
<comment type="caution">
    <text evidence="1">The sequence shown here is derived from an EMBL/GenBank/DDBJ whole genome shotgun (WGS) entry which is preliminary data.</text>
</comment>
<evidence type="ECO:0000313" key="2">
    <source>
        <dbReference type="Proteomes" id="UP000237000"/>
    </source>
</evidence>
<accession>A0A2P5FLL3</accession>
<gene>
    <name evidence="1" type="ORF">TorRG33x02_055900</name>
</gene>
<dbReference type="InParanoid" id="A0A2P5FLL3"/>
<dbReference type="Proteomes" id="UP000237000">
    <property type="component" value="Unassembled WGS sequence"/>
</dbReference>
<name>A0A2P5FLL3_TREOI</name>
<proteinExistence type="predicted"/>